<keyword evidence="3" id="KW-1185">Reference proteome</keyword>
<dbReference type="AlphaFoldDB" id="A0A6I2L9W1"/>
<dbReference type="EMBL" id="WKJK01000031">
    <property type="protein sequence ID" value="MRW94580.1"/>
    <property type="molecule type" value="Genomic_DNA"/>
</dbReference>
<dbReference type="Proteomes" id="UP000433309">
    <property type="component" value="Unassembled WGS sequence"/>
</dbReference>
<reference evidence="2 3" key="1">
    <citation type="submission" date="2019-11" db="EMBL/GenBank/DDBJ databases">
        <title>Novel species isolated from a subtropical stream in China.</title>
        <authorList>
            <person name="Lu H."/>
        </authorList>
    </citation>
    <scope>NUCLEOTIDE SEQUENCE [LARGE SCALE GENOMIC DNA]</scope>
    <source>
        <strain evidence="2 3">FT80W</strain>
    </source>
</reference>
<feature type="domain" description="Imm33-like" evidence="1">
    <location>
        <begin position="2"/>
        <end position="83"/>
    </location>
</feature>
<accession>A0A6I2L9W1</accession>
<sequence>MEKVGIALATLSELPLNALRVKPLDGVSGWYIWGGEYSAAGDFFLPLHIAHIEDYCALIVPYLGLAPGWRVQLAPGHEDVWFDESTASE</sequence>
<proteinExistence type="predicted"/>
<name>A0A6I2L9W1_9BURK</name>
<dbReference type="Pfam" id="PF24719">
    <property type="entry name" value="Imm33-like"/>
    <property type="match status" value="1"/>
</dbReference>
<evidence type="ECO:0000259" key="1">
    <source>
        <dbReference type="Pfam" id="PF24719"/>
    </source>
</evidence>
<gene>
    <name evidence="2" type="ORF">GJ699_31895</name>
</gene>
<evidence type="ECO:0000313" key="2">
    <source>
        <dbReference type="EMBL" id="MRW94580.1"/>
    </source>
</evidence>
<organism evidence="2 3">
    <name type="scientific">Duganella guangzhouensis</name>
    <dbReference type="NCBI Taxonomy" id="2666084"/>
    <lineage>
        <taxon>Bacteria</taxon>
        <taxon>Pseudomonadati</taxon>
        <taxon>Pseudomonadota</taxon>
        <taxon>Betaproteobacteria</taxon>
        <taxon>Burkholderiales</taxon>
        <taxon>Oxalobacteraceae</taxon>
        <taxon>Telluria group</taxon>
        <taxon>Duganella</taxon>
    </lineage>
</organism>
<protein>
    <recommendedName>
        <fullName evidence="1">Imm33-like domain-containing protein</fullName>
    </recommendedName>
</protein>
<evidence type="ECO:0000313" key="3">
    <source>
        <dbReference type="Proteomes" id="UP000433309"/>
    </source>
</evidence>
<comment type="caution">
    <text evidence="2">The sequence shown here is derived from an EMBL/GenBank/DDBJ whole genome shotgun (WGS) entry which is preliminary data.</text>
</comment>
<dbReference type="InterPro" id="IPR056509">
    <property type="entry name" value="Imm33-like"/>
</dbReference>